<dbReference type="InterPro" id="IPR000639">
    <property type="entry name" value="Epox_hydrolase-like"/>
</dbReference>
<dbReference type="InterPro" id="IPR029058">
    <property type="entry name" value="AB_hydrolase_fold"/>
</dbReference>
<sequence length="374" mass="40947">MRAFTVRVEETALADLQRRLTATRWLDDPTGGASGYGAELAFVQALCAHWAERFDWRAVEARLNVEPQILADIDGLEIHAIHRRSSRADAVPLLLLHGWPSSVLEFLPLCEPLAEPAGDAPAFHVIVPSLPGYGWSTTRPGVSPRRIAVQLAELMTRLGYERFLIQGGNWGSGIGTEIARDWPERVIGLHLNSVNGSPPPAEAGVVLSPADQALADIYAGLLRAPHFNLVAQAPLSIAHGLNDSPAGLLAWLGERLRDWADPSLPGNPGLAPDWIVATTALYWFTGTTASSQMLYREAVHDPVPERFVSVPTAIAHFTAELVMIPRPWAERHYNIVRWTALAQGGHYPAIEVPQLFLEDVRSFAQMLCEVEKTG</sequence>
<dbReference type="EMBL" id="JBBHJZ010000003">
    <property type="protein sequence ID" value="MEJ5978245.1"/>
    <property type="molecule type" value="Genomic_DNA"/>
</dbReference>
<evidence type="ECO:0000256" key="2">
    <source>
        <dbReference type="ARBA" id="ARBA00022797"/>
    </source>
</evidence>
<gene>
    <name evidence="5" type="ORF">WG901_16450</name>
</gene>
<proteinExistence type="inferred from homology"/>
<dbReference type="PIRSF" id="PIRSF001112">
    <property type="entry name" value="Epoxide_hydrolase"/>
    <property type="match status" value="1"/>
</dbReference>
<accession>A0ABU8RYU8</accession>
<name>A0ABU8RYU8_9SPHN</name>
<keyword evidence="3 5" id="KW-0378">Hydrolase</keyword>
<dbReference type="Proteomes" id="UP001361239">
    <property type="component" value="Unassembled WGS sequence"/>
</dbReference>
<evidence type="ECO:0000256" key="3">
    <source>
        <dbReference type="ARBA" id="ARBA00022801"/>
    </source>
</evidence>
<dbReference type="PRINTS" id="PR00412">
    <property type="entry name" value="EPOXHYDRLASE"/>
</dbReference>
<reference evidence="5 6" key="1">
    <citation type="submission" date="2024-03" db="EMBL/GenBank/DDBJ databases">
        <authorList>
            <person name="Jo J.-H."/>
        </authorList>
    </citation>
    <scope>NUCLEOTIDE SEQUENCE [LARGE SCALE GENOMIC DNA]</scope>
    <source>
        <strain evidence="5 6">PS1R-30</strain>
    </source>
</reference>
<evidence type="ECO:0000256" key="1">
    <source>
        <dbReference type="ARBA" id="ARBA00010088"/>
    </source>
</evidence>
<dbReference type="InterPro" id="IPR016292">
    <property type="entry name" value="Epoxide_hydrolase"/>
</dbReference>
<evidence type="ECO:0000313" key="5">
    <source>
        <dbReference type="EMBL" id="MEJ5978245.1"/>
    </source>
</evidence>
<dbReference type="SUPFAM" id="SSF53474">
    <property type="entry name" value="alpha/beta-Hydrolases"/>
    <property type="match status" value="1"/>
</dbReference>
<comment type="similarity">
    <text evidence="1">Belongs to the peptidase S33 family.</text>
</comment>
<keyword evidence="2" id="KW-0058">Aromatic hydrocarbons catabolism</keyword>
<protein>
    <submittedName>
        <fullName evidence="5">Epoxide hydrolase family protein</fullName>
    </submittedName>
</protein>
<dbReference type="InterPro" id="IPR010497">
    <property type="entry name" value="Epoxide_hydro_N"/>
</dbReference>
<dbReference type="RefSeq" id="WP_339588180.1">
    <property type="nucleotide sequence ID" value="NZ_JBBHJZ010000003.1"/>
</dbReference>
<dbReference type="PANTHER" id="PTHR21661:SF35">
    <property type="entry name" value="EPOXIDE HYDROLASE"/>
    <property type="match status" value="1"/>
</dbReference>
<evidence type="ECO:0000313" key="6">
    <source>
        <dbReference type="Proteomes" id="UP001361239"/>
    </source>
</evidence>
<comment type="caution">
    <text evidence="5">The sequence shown here is derived from an EMBL/GenBank/DDBJ whole genome shotgun (WGS) entry which is preliminary data.</text>
</comment>
<evidence type="ECO:0000259" key="4">
    <source>
        <dbReference type="Pfam" id="PF06441"/>
    </source>
</evidence>
<feature type="domain" description="Epoxide hydrolase N-terminal" evidence="4">
    <location>
        <begin position="2"/>
        <end position="106"/>
    </location>
</feature>
<dbReference type="GO" id="GO:0016787">
    <property type="term" value="F:hydrolase activity"/>
    <property type="evidence" value="ECO:0007669"/>
    <property type="project" value="UniProtKB-KW"/>
</dbReference>
<dbReference type="Gene3D" id="3.40.50.1820">
    <property type="entry name" value="alpha/beta hydrolase"/>
    <property type="match status" value="1"/>
</dbReference>
<organism evidence="5 6">
    <name type="scientific">Novosphingobium anseongense</name>
    <dbReference type="NCBI Taxonomy" id="3133436"/>
    <lineage>
        <taxon>Bacteria</taxon>
        <taxon>Pseudomonadati</taxon>
        <taxon>Pseudomonadota</taxon>
        <taxon>Alphaproteobacteria</taxon>
        <taxon>Sphingomonadales</taxon>
        <taxon>Sphingomonadaceae</taxon>
        <taxon>Novosphingobium</taxon>
    </lineage>
</organism>
<keyword evidence="6" id="KW-1185">Reference proteome</keyword>
<dbReference type="PANTHER" id="PTHR21661">
    <property type="entry name" value="EPOXIDE HYDROLASE 1-RELATED"/>
    <property type="match status" value="1"/>
</dbReference>
<dbReference type="Pfam" id="PF06441">
    <property type="entry name" value="EHN"/>
    <property type="match status" value="1"/>
</dbReference>